<accession>A0AAD7MW72</accession>
<feature type="compositionally biased region" description="Basic residues" evidence="1">
    <location>
        <begin position="83"/>
        <end position="92"/>
    </location>
</feature>
<sequence>MICTSSALILAFAAMRRTSASPLSVESLVGTTTLAGGTQSTGVVPQPGGPSGIATQKDPVVPVPSAATTATTERHRQEDHTAKTKTKTRHPKVSGTAAKGNKSSKKNKNKTNKDEHGHESQCGAQQGDHGHEAHPRPSGAKSESHGWHAHATGISSAGDPGPTSV</sequence>
<dbReference type="EMBL" id="JARKIB010000125">
    <property type="protein sequence ID" value="KAJ7735786.1"/>
    <property type="molecule type" value="Genomic_DNA"/>
</dbReference>
<feature type="non-terminal residue" evidence="3">
    <location>
        <position position="1"/>
    </location>
</feature>
<feature type="compositionally biased region" description="Low complexity" evidence="1">
    <location>
        <begin position="59"/>
        <end position="71"/>
    </location>
</feature>
<gene>
    <name evidence="3" type="ORF">B0H16DRAFT_1575349</name>
</gene>
<keyword evidence="2" id="KW-0732">Signal</keyword>
<evidence type="ECO:0000313" key="4">
    <source>
        <dbReference type="Proteomes" id="UP001215598"/>
    </source>
</evidence>
<feature type="chain" id="PRO_5041979373" description="Secreted mucin" evidence="2">
    <location>
        <begin position="21"/>
        <end position="165"/>
    </location>
</feature>
<keyword evidence="4" id="KW-1185">Reference proteome</keyword>
<evidence type="ECO:0000256" key="1">
    <source>
        <dbReference type="SAM" id="MobiDB-lite"/>
    </source>
</evidence>
<evidence type="ECO:0008006" key="5">
    <source>
        <dbReference type="Google" id="ProtNLM"/>
    </source>
</evidence>
<feature type="region of interest" description="Disordered" evidence="1">
    <location>
        <begin position="35"/>
        <end position="165"/>
    </location>
</feature>
<comment type="caution">
    <text evidence="3">The sequence shown here is derived from an EMBL/GenBank/DDBJ whole genome shotgun (WGS) entry which is preliminary data.</text>
</comment>
<reference evidence="3" key="1">
    <citation type="submission" date="2023-03" db="EMBL/GenBank/DDBJ databases">
        <title>Massive genome expansion in bonnet fungi (Mycena s.s.) driven by repeated elements and novel gene families across ecological guilds.</title>
        <authorList>
            <consortium name="Lawrence Berkeley National Laboratory"/>
            <person name="Harder C.B."/>
            <person name="Miyauchi S."/>
            <person name="Viragh M."/>
            <person name="Kuo A."/>
            <person name="Thoen E."/>
            <person name="Andreopoulos B."/>
            <person name="Lu D."/>
            <person name="Skrede I."/>
            <person name="Drula E."/>
            <person name="Henrissat B."/>
            <person name="Morin E."/>
            <person name="Kohler A."/>
            <person name="Barry K."/>
            <person name="LaButti K."/>
            <person name="Morin E."/>
            <person name="Salamov A."/>
            <person name="Lipzen A."/>
            <person name="Mereny Z."/>
            <person name="Hegedus B."/>
            <person name="Baldrian P."/>
            <person name="Stursova M."/>
            <person name="Weitz H."/>
            <person name="Taylor A."/>
            <person name="Grigoriev I.V."/>
            <person name="Nagy L.G."/>
            <person name="Martin F."/>
            <person name="Kauserud H."/>
        </authorList>
    </citation>
    <scope>NUCLEOTIDE SEQUENCE</scope>
    <source>
        <strain evidence="3">CBHHK182m</strain>
    </source>
</reference>
<dbReference type="AlphaFoldDB" id="A0AAD7MW72"/>
<proteinExistence type="predicted"/>
<name>A0AAD7MW72_9AGAR</name>
<dbReference type="Proteomes" id="UP001215598">
    <property type="component" value="Unassembled WGS sequence"/>
</dbReference>
<evidence type="ECO:0000313" key="3">
    <source>
        <dbReference type="EMBL" id="KAJ7735786.1"/>
    </source>
</evidence>
<protein>
    <recommendedName>
        <fullName evidence="5">Secreted mucin</fullName>
    </recommendedName>
</protein>
<feature type="signal peptide" evidence="2">
    <location>
        <begin position="1"/>
        <end position="20"/>
    </location>
</feature>
<feature type="compositionally biased region" description="Basic and acidic residues" evidence="1">
    <location>
        <begin position="72"/>
        <end position="82"/>
    </location>
</feature>
<evidence type="ECO:0000256" key="2">
    <source>
        <dbReference type="SAM" id="SignalP"/>
    </source>
</evidence>
<organism evidence="3 4">
    <name type="scientific">Mycena metata</name>
    <dbReference type="NCBI Taxonomy" id="1033252"/>
    <lineage>
        <taxon>Eukaryota</taxon>
        <taxon>Fungi</taxon>
        <taxon>Dikarya</taxon>
        <taxon>Basidiomycota</taxon>
        <taxon>Agaricomycotina</taxon>
        <taxon>Agaricomycetes</taxon>
        <taxon>Agaricomycetidae</taxon>
        <taxon>Agaricales</taxon>
        <taxon>Marasmiineae</taxon>
        <taxon>Mycenaceae</taxon>
        <taxon>Mycena</taxon>
    </lineage>
</organism>